<evidence type="ECO:0000259" key="4">
    <source>
        <dbReference type="Pfam" id="PF12937"/>
    </source>
</evidence>
<sequence>MSFKSIVRELREMRDGLGSMSRSGAGGGRSLSPCREDEGAVAEEGEEQGRWANLPPELLLDIIERVEASEAAWPARRSVVACASVCRRWREVTKEIVETPEQCGRITFPISLKQPGPRDSPIQCFIRRERATGTYKLYLGLSPSLHGENDKLLLTARKIRRAMSTDFVVSLSSSDFSRSSSTYIGKLRQVKLSRDEVHRL</sequence>
<dbReference type="Proteomes" id="UP001140949">
    <property type="component" value="Unassembled WGS sequence"/>
</dbReference>
<dbReference type="SUPFAM" id="SSF81383">
    <property type="entry name" value="F-box domain"/>
    <property type="match status" value="1"/>
</dbReference>
<evidence type="ECO:0000313" key="6">
    <source>
        <dbReference type="EMBL" id="KAJ6838647.1"/>
    </source>
</evidence>
<feature type="region of interest" description="Disordered" evidence="2">
    <location>
        <begin position="17"/>
        <end position="48"/>
    </location>
</feature>
<comment type="caution">
    <text evidence="7">The sequence shown here is derived from an EMBL/GenBank/DDBJ whole genome shotgun (WGS) entry which is preliminary data.</text>
</comment>
<dbReference type="CDD" id="cd22153">
    <property type="entry name" value="F-box_AtTLP-like"/>
    <property type="match status" value="1"/>
</dbReference>
<dbReference type="InterPro" id="IPR036047">
    <property type="entry name" value="F-box-like_dom_sf"/>
</dbReference>
<comment type="similarity">
    <text evidence="1">Belongs to the TUB family.</text>
</comment>
<dbReference type="Gene3D" id="3.20.90.10">
    <property type="entry name" value="Tubby Protein, Chain A"/>
    <property type="match status" value="1"/>
</dbReference>
<dbReference type="AlphaFoldDB" id="A0AAX6HD99"/>
<evidence type="ECO:0000313" key="7">
    <source>
        <dbReference type="EMBL" id="KAJ6838648.1"/>
    </source>
</evidence>
<accession>A0AAX6HD99</accession>
<proteinExistence type="inferred from homology"/>
<gene>
    <name evidence="5" type="ORF">M6B38_207720</name>
    <name evidence="6" type="ORF">M6B38_318490</name>
    <name evidence="7" type="ORF">M6B38_318495</name>
</gene>
<dbReference type="EMBL" id="JANAVB010010600">
    <property type="protein sequence ID" value="KAJ6838647.1"/>
    <property type="molecule type" value="Genomic_DNA"/>
</dbReference>
<name>A0AAX6HD99_IRIPA</name>
<dbReference type="PANTHER" id="PTHR16517:SF104">
    <property type="entry name" value="TUBBY-LIKE F-BOX PROTEIN 6"/>
    <property type="match status" value="1"/>
</dbReference>
<dbReference type="InterPro" id="IPR025659">
    <property type="entry name" value="Tubby-like_C"/>
</dbReference>
<evidence type="ECO:0000259" key="3">
    <source>
        <dbReference type="Pfam" id="PF01167"/>
    </source>
</evidence>
<dbReference type="PANTHER" id="PTHR16517">
    <property type="entry name" value="TUBBY-RELATED"/>
    <property type="match status" value="1"/>
</dbReference>
<dbReference type="Pfam" id="PF01167">
    <property type="entry name" value="Tub"/>
    <property type="match status" value="1"/>
</dbReference>
<dbReference type="Pfam" id="PF12937">
    <property type="entry name" value="F-box-like"/>
    <property type="match status" value="1"/>
</dbReference>
<dbReference type="EMBL" id="JANAVB010010600">
    <property type="protein sequence ID" value="KAJ6838648.1"/>
    <property type="molecule type" value="Genomic_DNA"/>
</dbReference>
<reference evidence="7" key="2">
    <citation type="submission" date="2023-04" db="EMBL/GenBank/DDBJ databases">
        <authorList>
            <person name="Bruccoleri R.E."/>
            <person name="Oakeley E.J."/>
            <person name="Faust A.-M."/>
            <person name="Dessus-Babus S."/>
            <person name="Altorfer M."/>
            <person name="Burckhardt D."/>
            <person name="Oertli M."/>
            <person name="Naumann U."/>
            <person name="Petersen F."/>
            <person name="Wong J."/>
        </authorList>
    </citation>
    <scope>NUCLEOTIDE SEQUENCE</scope>
    <source>
        <strain evidence="7">GSM-AAB239-AS_SAM_17_03QT</strain>
        <tissue evidence="7">Leaf</tissue>
    </source>
</reference>
<evidence type="ECO:0000313" key="8">
    <source>
        <dbReference type="Proteomes" id="UP001140949"/>
    </source>
</evidence>
<dbReference type="InterPro" id="IPR001810">
    <property type="entry name" value="F-box_dom"/>
</dbReference>
<dbReference type="InterPro" id="IPR000007">
    <property type="entry name" value="Tubby_C"/>
</dbReference>
<dbReference type="SUPFAM" id="SSF54518">
    <property type="entry name" value="Tubby C-terminal domain-like"/>
    <property type="match status" value="1"/>
</dbReference>
<feature type="domain" description="F-box" evidence="4">
    <location>
        <begin position="51"/>
        <end position="94"/>
    </location>
</feature>
<reference evidence="7" key="1">
    <citation type="journal article" date="2023" name="GigaByte">
        <title>Genome assembly of the bearded iris, Iris pallida Lam.</title>
        <authorList>
            <person name="Bruccoleri R.E."/>
            <person name="Oakeley E.J."/>
            <person name="Faust A.M.E."/>
            <person name="Altorfer M."/>
            <person name="Dessus-Babus S."/>
            <person name="Burckhardt D."/>
            <person name="Oertli M."/>
            <person name="Naumann U."/>
            <person name="Petersen F."/>
            <person name="Wong J."/>
        </authorList>
    </citation>
    <scope>NUCLEOTIDE SEQUENCE</scope>
    <source>
        <strain evidence="7">GSM-AAB239-AS_SAM_17_03QT</strain>
    </source>
</reference>
<evidence type="ECO:0000256" key="2">
    <source>
        <dbReference type="SAM" id="MobiDB-lite"/>
    </source>
</evidence>
<feature type="domain" description="Tubby C-terminal" evidence="3">
    <location>
        <begin position="112"/>
        <end position="189"/>
    </location>
</feature>
<dbReference type="EMBL" id="JANAVB010039818">
    <property type="protein sequence ID" value="KAJ6799368.1"/>
    <property type="molecule type" value="Genomic_DNA"/>
</dbReference>
<organism evidence="7 8">
    <name type="scientific">Iris pallida</name>
    <name type="common">Sweet iris</name>
    <dbReference type="NCBI Taxonomy" id="29817"/>
    <lineage>
        <taxon>Eukaryota</taxon>
        <taxon>Viridiplantae</taxon>
        <taxon>Streptophyta</taxon>
        <taxon>Embryophyta</taxon>
        <taxon>Tracheophyta</taxon>
        <taxon>Spermatophyta</taxon>
        <taxon>Magnoliopsida</taxon>
        <taxon>Liliopsida</taxon>
        <taxon>Asparagales</taxon>
        <taxon>Iridaceae</taxon>
        <taxon>Iridoideae</taxon>
        <taxon>Irideae</taxon>
        <taxon>Iris</taxon>
    </lineage>
</organism>
<protein>
    <submittedName>
        <fullName evidence="7">Tubby-like F-box protein 5</fullName>
    </submittedName>
</protein>
<evidence type="ECO:0000313" key="5">
    <source>
        <dbReference type="EMBL" id="KAJ6799368.1"/>
    </source>
</evidence>
<keyword evidence="8" id="KW-1185">Reference proteome</keyword>
<dbReference type="Gene3D" id="1.20.1280.50">
    <property type="match status" value="1"/>
</dbReference>
<evidence type="ECO:0000256" key="1">
    <source>
        <dbReference type="ARBA" id="ARBA00007129"/>
    </source>
</evidence>